<evidence type="ECO:0000313" key="6">
    <source>
        <dbReference type="EMBL" id="GAA3737960.1"/>
    </source>
</evidence>
<comment type="caution">
    <text evidence="6">The sequence shown here is derived from an EMBL/GenBank/DDBJ whole genome shotgun (WGS) entry which is preliminary data.</text>
</comment>
<dbReference type="PANTHER" id="PTHR30055:SF234">
    <property type="entry name" value="HTH-TYPE TRANSCRIPTIONAL REGULATOR BETI"/>
    <property type="match status" value="1"/>
</dbReference>
<dbReference type="InterPro" id="IPR001647">
    <property type="entry name" value="HTH_TetR"/>
</dbReference>
<dbReference type="Gene3D" id="1.10.357.10">
    <property type="entry name" value="Tetracycline Repressor, domain 2"/>
    <property type="match status" value="1"/>
</dbReference>
<dbReference type="EMBL" id="BAABDD010000006">
    <property type="protein sequence ID" value="GAA3737960.1"/>
    <property type="molecule type" value="Genomic_DNA"/>
</dbReference>
<dbReference type="InterPro" id="IPR036271">
    <property type="entry name" value="Tet_transcr_reg_TetR-rel_C_sf"/>
</dbReference>
<proteinExistence type="predicted"/>
<keyword evidence="1" id="KW-0805">Transcription regulation</keyword>
<evidence type="ECO:0000259" key="5">
    <source>
        <dbReference type="PROSITE" id="PS50977"/>
    </source>
</evidence>
<evidence type="ECO:0000313" key="7">
    <source>
        <dbReference type="Proteomes" id="UP001500908"/>
    </source>
</evidence>
<keyword evidence="3" id="KW-0804">Transcription</keyword>
<dbReference type="SUPFAM" id="SSF46689">
    <property type="entry name" value="Homeodomain-like"/>
    <property type="match status" value="1"/>
</dbReference>
<sequence>MVEERLSRQQQREHNRRKLLAAAERIFAEQGIQGASLDDVAKEAGLTKGAVYSNFEGKTDLIIHVIRDRIGPEEQQGFLQTMAAPDLTEDERLDTWGREWARITASGEREPFARMLLEFILYSRRSAEVRRQLREVLAAESVKDQSATMAAALPSESELAHLPPEHILRLINALDIGLTIQSLVGPDIVPYDLFRVGLRLMAGLSVASPKAETPQAEPPSEAS</sequence>
<reference evidence="7" key="1">
    <citation type="journal article" date="2019" name="Int. J. Syst. Evol. Microbiol.">
        <title>The Global Catalogue of Microorganisms (GCM) 10K type strain sequencing project: providing services to taxonomists for standard genome sequencing and annotation.</title>
        <authorList>
            <consortium name="The Broad Institute Genomics Platform"/>
            <consortium name="The Broad Institute Genome Sequencing Center for Infectious Disease"/>
            <person name="Wu L."/>
            <person name="Ma J."/>
        </authorList>
    </citation>
    <scope>NUCLEOTIDE SEQUENCE [LARGE SCALE GENOMIC DNA]</scope>
    <source>
        <strain evidence="7">JCM 17137</strain>
    </source>
</reference>
<dbReference type="Pfam" id="PF00440">
    <property type="entry name" value="TetR_N"/>
    <property type="match status" value="1"/>
</dbReference>
<dbReference type="PANTHER" id="PTHR30055">
    <property type="entry name" value="HTH-TYPE TRANSCRIPTIONAL REGULATOR RUTR"/>
    <property type="match status" value="1"/>
</dbReference>
<feature type="domain" description="HTH tetR-type" evidence="5">
    <location>
        <begin position="13"/>
        <end position="73"/>
    </location>
</feature>
<dbReference type="InterPro" id="IPR050109">
    <property type="entry name" value="HTH-type_TetR-like_transc_reg"/>
</dbReference>
<keyword evidence="2 4" id="KW-0238">DNA-binding</keyword>
<evidence type="ECO:0000256" key="1">
    <source>
        <dbReference type="ARBA" id="ARBA00023015"/>
    </source>
</evidence>
<dbReference type="InterPro" id="IPR009057">
    <property type="entry name" value="Homeodomain-like_sf"/>
</dbReference>
<gene>
    <name evidence="6" type="ORF">GCM10022402_17360</name>
</gene>
<accession>A0ABP7FH32</accession>
<dbReference type="SUPFAM" id="SSF48498">
    <property type="entry name" value="Tetracyclin repressor-like, C-terminal domain"/>
    <property type="match status" value="1"/>
</dbReference>
<dbReference type="Proteomes" id="UP001500908">
    <property type="component" value="Unassembled WGS sequence"/>
</dbReference>
<evidence type="ECO:0000256" key="3">
    <source>
        <dbReference type="ARBA" id="ARBA00023163"/>
    </source>
</evidence>
<keyword evidence="7" id="KW-1185">Reference proteome</keyword>
<name>A0ABP7FH32_9ACTN</name>
<dbReference type="PRINTS" id="PR00455">
    <property type="entry name" value="HTHTETR"/>
</dbReference>
<evidence type="ECO:0000256" key="2">
    <source>
        <dbReference type="ARBA" id="ARBA00023125"/>
    </source>
</evidence>
<feature type="DNA-binding region" description="H-T-H motif" evidence="4">
    <location>
        <begin position="36"/>
        <end position="55"/>
    </location>
</feature>
<evidence type="ECO:0000256" key="4">
    <source>
        <dbReference type="PROSITE-ProRule" id="PRU00335"/>
    </source>
</evidence>
<protein>
    <submittedName>
        <fullName evidence="6">TetR/AcrR family transcriptional regulator</fullName>
    </submittedName>
</protein>
<organism evidence="6 7">
    <name type="scientific">Salinactinospora qingdaonensis</name>
    <dbReference type="NCBI Taxonomy" id="702744"/>
    <lineage>
        <taxon>Bacteria</taxon>
        <taxon>Bacillati</taxon>
        <taxon>Actinomycetota</taxon>
        <taxon>Actinomycetes</taxon>
        <taxon>Streptosporangiales</taxon>
        <taxon>Nocardiopsidaceae</taxon>
        <taxon>Salinactinospora</taxon>
    </lineage>
</organism>
<dbReference type="PROSITE" id="PS50977">
    <property type="entry name" value="HTH_TETR_2"/>
    <property type="match status" value="1"/>
</dbReference>